<comment type="caution">
    <text evidence="1">The sequence shown here is derived from an EMBL/GenBank/DDBJ whole genome shotgun (WGS) entry which is preliminary data.</text>
</comment>
<accession>A0A943DAS9</accession>
<dbReference type="SUPFAM" id="SSF143880">
    <property type="entry name" value="NE0471 N-terminal domain-like"/>
    <property type="match status" value="1"/>
</dbReference>
<gene>
    <name evidence="1" type="ORF">KHY36_07160</name>
</gene>
<dbReference type="Proteomes" id="UP000759273">
    <property type="component" value="Unassembled WGS sequence"/>
</dbReference>
<protein>
    <submittedName>
        <fullName evidence="1">DUF2442 domain-containing protein</fullName>
    </submittedName>
</protein>
<dbReference type="Gene3D" id="3.30.2020.10">
    <property type="entry name" value="NE0471-like N-terminal domain"/>
    <property type="match status" value="1"/>
</dbReference>
<reference evidence="1" key="1">
    <citation type="submission" date="2021-02" db="EMBL/GenBank/DDBJ databases">
        <title>Infant gut strain persistence is associated with maternal origin, phylogeny, and functional potential including surface adhesion and iron acquisition.</title>
        <authorList>
            <person name="Lou Y.C."/>
        </authorList>
    </citation>
    <scope>NUCLEOTIDE SEQUENCE</scope>
    <source>
        <strain evidence="1">L3_101_000M1_dasL3_101_000M1_concoct_87</strain>
    </source>
</reference>
<evidence type="ECO:0000313" key="2">
    <source>
        <dbReference type="Proteomes" id="UP000759273"/>
    </source>
</evidence>
<organism evidence="1 2">
    <name type="scientific">Subdoligranulum variabile</name>
    <dbReference type="NCBI Taxonomy" id="214851"/>
    <lineage>
        <taxon>Bacteria</taxon>
        <taxon>Bacillati</taxon>
        <taxon>Bacillota</taxon>
        <taxon>Clostridia</taxon>
        <taxon>Eubacteriales</taxon>
        <taxon>Oscillospiraceae</taxon>
        <taxon>Subdoligranulum</taxon>
    </lineage>
</organism>
<dbReference type="Pfam" id="PF10387">
    <property type="entry name" value="DUF2442"/>
    <property type="match status" value="1"/>
</dbReference>
<dbReference type="InterPro" id="IPR018841">
    <property type="entry name" value="DUF2442"/>
</dbReference>
<dbReference type="AlphaFoldDB" id="A0A943DAS9"/>
<name>A0A943DAS9_9FIRM</name>
<sequence length="80" mass="9264">MNRRYLTAVTPLPDYILQVDFVSGSRLLLDMKPYLDKIRFRPLADARVWNSAVTNGIFVRFGDVELSHDEILTMAEQAYE</sequence>
<dbReference type="EMBL" id="JAGZGG010000014">
    <property type="protein sequence ID" value="MBS5332288.1"/>
    <property type="molecule type" value="Genomic_DNA"/>
</dbReference>
<dbReference type="InterPro" id="IPR036782">
    <property type="entry name" value="NE0471-like_N"/>
</dbReference>
<evidence type="ECO:0000313" key="1">
    <source>
        <dbReference type="EMBL" id="MBS5332288.1"/>
    </source>
</evidence>
<proteinExistence type="predicted"/>